<evidence type="ECO:0000256" key="3">
    <source>
        <dbReference type="SAM" id="SignalP"/>
    </source>
</evidence>
<feature type="signal peptide" evidence="3">
    <location>
        <begin position="1"/>
        <end position="22"/>
    </location>
</feature>
<dbReference type="PANTHER" id="PTHR30332:SF17">
    <property type="entry name" value="TYPE IV PILIATION SYSTEM PROTEIN DR_0774-RELATED"/>
    <property type="match status" value="1"/>
</dbReference>
<keyword evidence="3" id="KW-0732">Signal</keyword>
<dbReference type="Pfam" id="PF13629">
    <property type="entry name" value="T2SS-T3SS_pil_N"/>
    <property type="match status" value="1"/>
</dbReference>
<name>A0ABM8QD85_9BURK</name>
<evidence type="ECO:0000313" key="6">
    <source>
        <dbReference type="EMBL" id="CAE6690450.1"/>
    </source>
</evidence>
<feature type="region of interest" description="Disordered" evidence="2">
    <location>
        <begin position="209"/>
        <end position="234"/>
    </location>
</feature>
<dbReference type="InterPro" id="IPR050810">
    <property type="entry name" value="Bact_Secretion_Sys_Channel"/>
</dbReference>
<evidence type="ECO:0000259" key="5">
    <source>
        <dbReference type="Pfam" id="PF13629"/>
    </source>
</evidence>
<feature type="compositionally biased region" description="Low complexity" evidence="2">
    <location>
        <begin position="521"/>
        <end position="530"/>
    </location>
</feature>
<dbReference type="InterPro" id="IPR001775">
    <property type="entry name" value="GspD/PilQ"/>
</dbReference>
<feature type="compositionally biased region" description="Pro residues" evidence="2">
    <location>
        <begin position="531"/>
        <end position="557"/>
    </location>
</feature>
<keyword evidence="7" id="KW-1185">Reference proteome</keyword>
<dbReference type="EMBL" id="CAJNBK010000001">
    <property type="protein sequence ID" value="CAE6690450.1"/>
    <property type="molecule type" value="Genomic_DNA"/>
</dbReference>
<dbReference type="InterPro" id="IPR004846">
    <property type="entry name" value="T2SS/T3SS_dom"/>
</dbReference>
<feature type="domain" description="Type II/III secretion system secretin-like" evidence="4">
    <location>
        <begin position="315"/>
        <end position="484"/>
    </location>
</feature>
<evidence type="ECO:0000256" key="1">
    <source>
        <dbReference type="RuleBase" id="RU004003"/>
    </source>
</evidence>
<feature type="region of interest" description="Disordered" evidence="2">
    <location>
        <begin position="619"/>
        <end position="638"/>
    </location>
</feature>
<feature type="region of interest" description="Disordered" evidence="2">
    <location>
        <begin position="514"/>
        <end position="607"/>
    </location>
</feature>
<evidence type="ECO:0000259" key="4">
    <source>
        <dbReference type="Pfam" id="PF00263"/>
    </source>
</evidence>
<protein>
    <submittedName>
        <fullName evidence="6">Type 3 secretion system secretin</fullName>
    </submittedName>
</protein>
<dbReference type="InterPro" id="IPR032789">
    <property type="entry name" value="T2SS-T3SS_pil_N"/>
</dbReference>
<accession>A0ABM8QD85</accession>
<dbReference type="Proteomes" id="UP000672526">
    <property type="component" value="Unassembled WGS sequence"/>
</dbReference>
<sequence length="638" mass="64688">MRSRSLSGVVLASALCTGLLVAQSGAAQEAVEGPALAKARPNAPLPVGRAPTPMLVSMAPMPAGGAGSASAPLRGPNCTGEIHEQTSVVVPVGKSTLLPLAEPARNRTLGNPTIVQATLVSPRTLYLVGMAVGTTNMIVQGRSGGCQIIDVIVNIDANGLQQSLGQLLPNERGIRVSTAAGNLVLGGHVSSSPSAQQALEIARAYASAQPTQQSQSGSGTLGSGPNVNQQSSSTSKAADVINMMTVDAPQQVMLEVKVAEVSKTLINQMGASLNIQGGFGSWSGALVSNLLAGVTSLIAGSKANNRPLNFAIDAQKTDDLVKILAEPNLVAISGQEATFLAGGKIFIPVPQSSSTGATTITLQEEEFGVGLKFTPTVLTNGRINLKVAPEVSDLSPTGITLSATNVSGVSILPLITTRRASTMVQISDGESFVIGGLMKSNVTGALKAIPGIGEVPVLGALARSTSFQQDLTELVFIITPHLVKPLQTADLPLPTDSFSQANEADVYATGNMEGRHPKMRAAPAGAAPAASPMPAPASVSPPAPLPSPAPAPQPPTGPVATALPQADPQAAAPSTDRSRVMPDAAPAKAAAPADTAPSAQTEQAARAARIESAAARIAARKVRQDVANADASTHAVEH</sequence>
<comment type="similarity">
    <text evidence="1">Belongs to the bacterial secretin family.</text>
</comment>
<organism evidence="6 7">
    <name type="scientific">Paraburkholderia haematera</name>
    <dbReference type="NCBI Taxonomy" id="2793077"/>
    <lineage>
        <taxon>Bacteria</taxon>
        <taxon>Pseudomonadati</taxon>
        <taxon>Pseudomonadota</taxon>
        <taxon>Betaproteobacteria</taxon>
        <taxon>Burkholderiales</taxon>
        <taxon>Burkholderiaceae</taxon>
        <taxon>Paraburkholderia</taxon>
    </lineage>
</organism>
<evidence type="ECO:0000256" key="2">
    <source>
        <dbReference type="SAM" id="MobiDB-lite"/>
    </source>
</evidence>
<dbReference type="PRINTS" id="PR00811">
    <property type="entry name" value="BCTERIALGSPD"/>
</dbReference>
<feature type="chain" id="PRO_5045233780" evidence="3">
    <location>
        <begin position="23"/>
        <end position="638"/>
    </location>
</feature>
<comment type="caution">
    <text evidence="6">The sequence shown here is derived from an EMBL/GenBank/DDBJ whole genome shotgun (WGS) entry which is preliminary data.</text>
</comment>
<gene>
    <name evidence="6" type="primary">sctC_1</name>
    <name evidence="6" type="ORF">R69888_00207</name>
</gene>
<feature type="domain" description="Pilus formation protein N-terminal" evidence="5">
    <location>
        <begin position="86"/>
        <end position="154"/>
    </location>
</feature>
<feature type="compositionally biased region" description="Low complexity" evidence="2">
    <location>
        <begin position="209"/>
        <end position="218"/>
    </location>
</feature>
<reference evidence="6 7" key="1">
    <citation type="submission" date="2021-02" db="EMBL/GenBank/DDBJ databases">
        <authorList>
            <person name="Vanwijnsberghe S."/>
        </authorList>
    </citation>
    <scope>NUCLEOTIDE SEQUENCE [LARGE SCALE GENOMIC DNA]</scope>
    <source>
        <strain evidence="6 7">LMG 31837</strain>
    </source>
</reference>
<evidence type="ECO:0000313" key="7">
    <source>
        <dbReference type="Proteomes" id="UP000672526"/>
    </source>
</evidence>
<proteinExistence type="inferred from homology"/>
<dbReference type="Pfam" id="PF00263">
    <property type="entry name" value="Secretin"/>
    <property type="match status" value="1"/>
</dbReference>
<dbReference type="PANTHER" id="PTHR30332">
    <property type="entry name" value="PROBABLE GENERAL SECRETION PATHWAY PROTEIN D"/>
    <property type="match status" value="1"/>
</dbReference>
<feature type="compositionally biased region" description="Low complexity" evidence="2">
    <location>
        <begin position="582"/>
        <end position="607"/>
    </location>
</feature>
<feature type="compositionally biased region" description="Low complexity" evidence="2">
    <location>
        <begin position="558"/>
        <end position="575"/>
    </location>
</feature>